<dbReference type="EMBL" id="LJOW01000096">
    <property type="protein sequence ID" value="OBQ42604.1"/>
    <property type="molecule type" value="Genomic_DNA"/>
</dbReference>
<evidence type="ECO:0000313" key="3">
    <source>
        <dbReference type="Proteomes" id="UP000092093"/>
    </source>
</evidence>
<organism evidence="2 3">
    <name type="scientific">Aphanizomenon flos-aquae WA102</name>
    <dbReference type="NCBI Taxonomy" id="1710896"/>
    <lineage>
        <taxon>Bacteria</taxon>
        <taxon>Bacillati</taxon>
        <taxon>Cyanobacteriota</taxon>
        <taxon>Cyanophyceae</taxon>
        <taxon>Nostocales</taxon>
        <taxon>Aphanizomenonaceae</taxon>
        <taxon>Aphanizomenon</taxon>
    </lineage>
</organism>
<proteinExistence type="predicted"/>
<evidence type="ECO:0000313" key="2">
    <source>
        <dbReference type="EMBL" id="OBQ42604.1"/>
    </source>
</evidence>
<dbReference type="AlphaFoldDB" id="A0A1B7WZS9"/>
<dbReference type="Pfam" id="PF14090">
    <property type="entry name" value="HTH_39"/>
    <property type="match status" value="1"/>
</dbReference>
<reference evidence="2 3" key="1">
    <citation type="submission" date="2015-09" db="EMBL/GenBank/DDBJ databases">
        <title>Aphanizomenon flos-aquae WA102.</title>
        <authorList>
            <person name="Driscoll C."/>
        </authorList>
    </citation>
    <scope>NUCLEOTIDE SEQUENCE [LARGE SCALE GENOMIC DNA]</scope>
    <source>
        <strain evidence="2">WA102</strain>
    </source>
</reference>
<feature type="domain" description="Winged helix-turn-helix" evidence="1">
    <location>
        <begin position="8"/>
        <end position="65"/>
    </location>
</feature>
<sequence>MKDTKINLVAQHLIKKRKITSWEAIERYHATRLADIIFTLKGKGWNIMTEMVKEPSGVRYAVYHMVPGIRKGRTAA</sequence>
<comment type="caution">
    <text evidence="2">The sequence shown here is derived from an EMBL/GenBank/DDBJ whole genome shotgun (WGS) entry which is preliminary data.</text>
</comment>
<dbReference type="InterPro" id="IPR055245">
    <property type="entry name" value="HTH_proteobacteria"/>
</dbReference>
<gene>
    <name evidence="2" type="ORF">AN484_16900</name>
</gene>
<protein>
    <recommendedName>
        <fullName evidence="1">Winged helix-turn-helix domain-containing protein</fullName>
    </recommendedName>
</protein>
<name>A0A1B7WZS9_APHFL</name>
<dbReference type="Proteomes" id="UP000092093">
    <property type="component" value="Unassembled WGS sequence"/>
</dbReference>
<evidence type="ECO:0000259" key="1">
    <source>
        <dbReference type="Pfam" id="PF14090"/>
    </source>
</evidence>
<accession>A0A1B7WZS9</accession>